<organism evidence="1">
    <name type="scientific">bioreactor metagenome</name>
    <dbReference type="NCBI Taxonomy" id="1076179"/>
    <lineage>
        <taxon>unclassified sequences</taxon>
        <taxon>metagenomes</taxon>
        <taxon>ecological metagenomes</taxon>
    </lineage>
</organism>
<sequence>MNAAFKLQAAVCAYTVYPEDYFFVSADTGLASRYYFSFPSFTFSKPGVHTEEVGGEQSCLISSCSASDLDNNASVVIEVLWKKKYLYLLFQIVHL</sequence>
<dbReference type="AlphaFoldDB" id="A0A645C4A8"/>
<accession>A0A645C4A8</accession>
<dbReference type="EMBL" id="VSSQ01023326">
    <property type="protein sequence ID" value="MPM70183.1"/>
    <property type="molecule type" value="Genomic_DNA"/>
</dbReference>
<comment type="caution">
    <text evidence="1">The sequence shown here is derived from an EMBL/GenBank/DDBJ whole genome shotgun (WGS) entry which is preliminary data.</text>
</comment>
<proteinExistence type="predicted"/>
<evidence type="ECO:0000313" key="1">
    <source>
        <dbReference type="EMBL" id="MPM70183.1"/>
    </source>
</evidence>
<protein>
    <submittedName>
        <fullName evidence="1">Uncharacterized protein</fullName>
    </submittedName>
</protein>
<name>A0A645C4A8_9ZZZZ</name>
<reference evidence="1" key="1">
    <citation type="submission" date="2019-08" db="EMBL/GenBank/DDBJ databases">
        <authorList>
            <person name="Kucharzyk K."/>
            <person name="Murdoch R.W."/>
            <person name="Higgins S."/>
            <person name="Loffler F."/>
        </authorList>
    </citation>
    <scope>NUCLEOTIDE SEQUENCE</scope>
</reference>
<gene>
    <name evidence="1" type="ORF">SDC9_117136</name>
</gene>